<evidence type="ECO:0000313" key="2">
    <source>
        <dbReference type="EMBL" id="CAK0790607.1"/>
    </source>
</evidence>
<keyword evidence="3" id="KW-1185">Reference proteome</keyword>
<sequence length="97" mass="10754">MRPRSQYLAGHAGKLATLTICSSTEATHNMHELLKTLNHWRWLQRADATFYAARSAALTPANDKLSNIGPATSQTEVESGITSLKPPPRKKRLDNKN</sequence>
<organism evidence="2 3">
    <name type="scientific">Prorocentrum cordatum</name>
    <dbReference type="NCBI Taxonomy" id="2364126"/>
    <lineage>
        <taxon>Eukaryota</taxon>
        <taxon>Sar</taxon>
        <taxon>Alveolata</taxon>
        <taxon>Dinophyceae</taxon>
        <taxon>Prorocentrales</taxon>
        <taxon>Prorocentraceae</taxon>
        <taxon>Prorocentrum</taxon>
    </lineage>
</organism>
<feature type="compositionally biased region" description="Basic residues" evidence="1">
    <location>
        <begin position="87"/>
        <end position="97"/>
    </location>
</feature>
<feature type="compositionally biased region" description="Polar residues" evidence="1">
    <location>
        <begin position="69"/>
        <end position="82"/>
    </location>
</feature>
<dbReference type="EMBL" id="CAUYUJ010000448">
    <property type="protein sequence ID" value="CAK0790607.1"/>
    <property type="molecule type" value="Genomic_DNA"/>
</dbReference>
<feature type="region of interest" description="Disordered" evidence="1">
    <location>
        <begin position="62"/>
        <end position="97"/>
    </location>
</feature>
<dbReference type="Proteomes" id="UP001189429">
    <property type="component" value="Unassembled WGS sequence"/>
</dbReference>
<name>A0ABN9PCM8_9DINO</name>
<evidence type="ECO:0000313" key="3">
    <source>
        <dbReference type="Proteomes" id="UP001189429"/>
    </source>
</evidence>
<evidence type="ECO:0000256" key="1">
    <source>
        <dbReference type="SAM" id="MobiDB-lite"/>
    </source>
</evidence>
<comment type="caution">
    <text evidence="2">The sequence shown here is derived from an EMBL/GenBank/DDBJ whole genome shotgun (WGS) entry which is preliminary data.</text>
</comment>
<accession>A0ABN9PCM8</accession>
<protein>
    <submittedName>
        <fullName evidence="2">Uncharacterized protein</fullName>
    </submittedName>
</protein>
<reference evidence="2" key="1">
    <citation type="submission" date="2023-10" db="EMBL/GenBank/DDBJ databases">
        <authorList>
            <person name="Chen Y."/>
            <person name="Shah S."/>
            <person name="Dougan E. K."/>
            <person name="Thang M."/>
            <person name="Chan C."/>
        </authorList>
    </citation>
    <scope>NUCLEOTIDE SEQUENCE [LARGE SCALE GENOMIC DNA]</scope>
</reference>
<proteinExistence type="predicted"/>
<gene>
    <name evidence="2" type="ORF">PCOR1329_LOCUS1853</name>
</gene>